<organism evidence="1 2">
    <name type="scientific">Vitis vinifera</name>
    <name type="common">Grape</name>
    <dbReference type="NCBI Taxonomy" id="29760"/>
    <lineage>
        <taxon>Eukaryota</taxon>
        <taxon>Viridiplantae</taxon>
        <taxon>Streptophyta</taxon>
        <taxon>Embryophyta</taxon>
        <taxon>Tracheophyta</taxon>
        <taxon>Spermatophyta</taxon>
        <taxon>Magnoliopsida</taxon>
        <taxon>eudicotyledons</taxon>
        <taxon>Gunneridae</taxon>
        <taxon>Pentapetalae</taxon>
        <taxon>rosids</taxon>
        <taxon>Vitales</taxon>
        <taxon>Vitaceae</taxon>
        <taxon>Viteae</taxon>
        <taxon>Vitis</taxon>
    </lineage>
</organism>
<dbReference type="OrthoDB" id="308383at2759"/>
<dbReference type="Gene3D" id="2.170.270.10">
    <property type="entry name" value="SET domain"/>
    <property type="match status" value="1"/>
</dbReference>
<dbReference type="AlphaFoldDB" id="A0A438H961"/>
<evidence type="ECO:0000313" key="2">
    <source>
        <dbReference type="Proteomes" id="UP000288805"/>
    </source>
</evidence>
<comment type="caution">
    <text evidence="1">The sequence shown here is derived from an EMBL/GenBank/DDBJ whole genome shotgun (WGS) entry which is preliminary data.</text>
</comment>
<evidence type="ECO:0000313" key="1">
    <source>
        <dbReference type="EMBL" id="RVW81012.1"/>
    </source>
</evidence>
<dbReference type="SUPFAM" id="SSF82199">
    <property type="entry name" value="SET domain"/>
    <property type="match status" value="1"/>
</dbReference>
<gene>
    <name evidence="1" type="primary">ASHH1_3</name>
    <name evidence="1" type="ORF">CK203_054656</name>
</gene>
<keyword evidence="1" id="KW-0808">Transferase</keyword>
<name>A0A438H961_VITVI</name>
<dbReference type="Proteomes" id="UP000288805">
    <property type="component" value="Unassembled WGS sequence"/>
</dbReference>
<dbReference type="EMBL" id="QGNW01000258">
    <property type="protein sequence ID" value="RVW81012.1"/>
    <property type="molecule type" value="Genomic_DNA"/>
</dbReference>
<sequence length="132" mass="15176">MLANFPIKAHLTQNPSVSVSLIYSSMFLSEASNSLRSLQHSQSFVHLWKTKFQWYEWSQKNERLWKCEYAITLLLWIEGHGWGLLANENIKVGEFVMEHSGEVITWTQERGSSLVFVSQGIKNSCIISLNAK</sequence>
<accession>A0A438H961</accession>
<dbReference type="GO" id="GO:0008168">
    <property type="term" value="F:methyltransferase activity"/>
    <property type="evidence" value="ECO:0007669"/>
    <property type="project" value="UniProtKB-KW"/>
</dbReference>
<dbReference type="GO" id="GO:0032259">
    <property type="term" value="P:methylation"/>
    <property type="evidence" value="ECO:0007669"/>
    <property type="project" value="UniProtKB-KW"/>
</dbReference>
<protein>
    <submittedName>
        <fullName evidence="1">Histone-lysine N-methyltransferase ASHH1</fullName>
    </submittedName>
</protein>
<reference evidence="1 2" key="1">
    <citation type="journal article" date="2018" name="PLoS Genet.">
        <title>Population sequencing reveals clonal diversity and ancestral inbreeding in the grapevine cultivar Chardonnay.</title>
        <authorList>
            <person name="Roach M.J."/>
            <person name="Johnson D.L."/>
            <person name="Bohlmann J."/>
            <person name="van Vuuren H.J."/>
            <person name="Jones S.J."/>
            <person name="Pretorius I.S."/>
            <person name="Schmidt S.A."/>
            <person name="Borneman A.R."/>
        </authorList>
    </citation>
    <scope>NUCLEOTIDE SEQUENCE [LARGE SCALE GENOMIC DNA]</scope>
    <source>
        <strain evidence="2">cv. Chardonnay</strain>
        <tissue evidence="1">Leaf</tissue>
    </source>
</reference>
<proteinExistence type="predicted"/>
<keyword evidence="1" id="KW-0489">Methyltransferase</keyword>
<dbReference type="InterPro" id="IPR046341">
    <property type="entry name" value="SET_dom_sf"/>
</dbReference>